<dbReference type="EMBL" id="JACAGB010000012">
    <property type="protein sequence ID" value="KAF6331835.1"/>
    <property type="molecule type" value="Genomic_DNA"/>
</dbReference>
<evidence type="ECO:0000313" key="2">
    <source>
        <dbReference type="EMBL" id="KAF6331835.1"/>
    </source>
</evidence>
<feature type="compositionally biased region" description="Polar residues" evidence="1">
    <location>
        <begin position="1"/>
        <end position="12"/>
    </location>
</feature>
<feature type="region of interest" description="Disordered" evidence="1">
    <location>
        <begin position="101"/>
        <end position="137"/>
    </location>
</feature>
<protein>
    <submittedName>
        <fullName evidence="2">Uncharacterized protein</fullName>
    </submittedName>
</protein>
<organism evidence="2 3">
    <name type="scientific">Pipistrellus kuhlii</name>
    <name type="common">Kuhl's pipistrelle</name>
    <dbReference type="NCBI Taxonomy" id="59472"/>
    <lineage>
        <taxon>Eukaryota</taxon>
        <taxon>Metazoa</taxon>
        <taxon>Chordata</taxon>
        <taxon>Craniata</taxon>
        <taxon>Vertebrata</taxon>
        <taxon>Euteleostomi</taxon>
        <taxon>Mammalia</taxon>
        <taxon>Eutheria</taxon>
        <taxon>Laurasiatheria</taxon>
        <taxon>Chiroptera</taxon>
        <taxon>Yangochiroptera</taxon>
        <taxon>Vespertilionidae</taxon>
        <taxon>Pipistrellus</taxon>
    </lineage>
</organism>
<name>A0A7J7W2Y8_PIPKU</name>
<gene>
    <name evidence="2" type="ORF">mPipKuh1_008144</name>
</gene>
<feature type="compositionally biased region" description="Basic residues" evidence="1">
    <location>
        <begin position="13"/>
        <end position="35"/>
    </location>
</feature>
<accession>A0A7J7W2Y8</accession>
<comment type="caution">
    <text evidence="2">The sequence shown here is derived from an EMBL/GenBank/DDBJ whole genome shotgun (WGS) entry which is preliminary data.</text>
</comment>
<feature type="compositionally biased region" description="Basic and acidic residues" evidence="1">
    <location>
        <begin position="113"/>
        <end position="124"/>
    </location>
</feature>
<reference evidence="2 3" key="1">
    <citation type="journal article" date="2020" name="Nature">
        <title>Six reference-quality genomes reveal evolution of bat adaptations.</title>
        <authorList>
            <person name="Jebb D."/>
            <person name="Huang Z."/>
            <person name="Pippel M."/>
            <person name="Hughes G.M."/>
            <person name="Lavrichenko K."/>
            <person name="Devanna P."/>
            <person name="Winkler S."/>
            <person name="Jermiin L.S."/>
            <person name="Skirmuntt E.C."/>
            <person name="Katzourakis A."/>
            <person name="Burkitt-Gray L."/>
            <person name="Ray D.A."/>
            <person name="Sullivan K.A.M."/>
            <person name="Roscito J.G."/>
            <person name="Kirilenko B.M."/>
            <person name="Davalos L.M."/>
            <person name="Corthals A.P."/>
            <person name="Power M.L."/>
            <person name="Jones G."/>
            <person name="Ransome R.D."/>
            <person name="Dechmann D.K.N."/>
            <person name="Locatelli A.G."/>
            <person name="Puechmaille S.J."/>
            <person name="Fedrigo O."/>
            <person name="Jarvis E.D."/>
            <person name="Hiller M."/>
            <person name="Vernes S.C."/>
            <person name="Myers E.W."/>
            <person name="Teeling E.C."/>
        </authorList>
    </citation>
    <scope>NUCLEOTIDE SEQUENCE [LARGE SCALE GENOMIC DNA]</scope>
    <source>
        <strain evidence="2">MPipKuh1</strain>
        <tissue evidence="2">Flight muscle</tissue>
    </source>
</reference>
<evidence type="ECO:0000256" key="1">
    <source>
        <dbReference type="SAM" id="MobiDB-lite"/>
    </source>
</evidence>
<keyword evidence="3" id="KW-1185">Reference proteome</keyword>
<proteinExistence type="predicted"/>
<dbReference type="Proteomes" id="UP000558488">
    <property type="component" value="Unassembled WGS sequence"/>
</dbReference>
<feature type="region of interest" description="Disordered" evidence="1">
    <location>
        <begin position="1"/>
        <end position="71"/>
    </location>
</feature>
<sequence>MRLPNNFHNNNPSRKRRKRKRRIRRRRGWRTRSTSRRRDARSSCKLLQSAGTSGWPRCSRGGGRGAAGAQARSFIRRRRVGGAGGEGVPCLDCGWLLGEKKQEREKRRRRGRRESERGRRRSEGGRGGGGRGREGGGGGVVAAAVAARWLCFSCWLLFCWGQRSAVA</sequence>
<feature type="compositionally biased region" description="Gly residues" evidence="1">
    <location>
        <begin position="125"/>
        <end position="137"/>
    </location>
</feature>
<dbReference type="AlphaFoldDB" id="A0A7J7W2Y8"/>
<evidence type="ECO:0000313" key="3">
    <source>
        <dbReference type="Proteomes" id="UP000558488"/>
    </source>
</evidence>